<comment type="catalytic activity">
    <reaction evidence="13">
        <text>an organic molecule + reduced [NADPH--hemoprotein reductase] + O2 = an alcohol + oxidized [NADPH--hemoprotein reductase] + H2O + H(+)</text>
        <dbReference type="Rhea" id="RHEA:17149"/>
        <dbReference type="Rhea" id="RHEA-COMP:11964"/>
        <dbReference type="Rhea" id="RHEA-COMP:11965"/>
        <dbReference type="ChEBI" id="CHEBI:15377"/>
        <dbReference type="ChEBI" id="CHEBI:15378"/>
        <dbReference type="ChEBI" id="CHEBI:15379"/>
        <dbReference type="ChEBI" id="CHEBI:30879"/>
        <dbReference type="ChEBI" id="CHEBI:57618"/>
        <dbReference type="ChEBI" id="CHEBI:58210"/>
        <dbReference type="ChEBI" id="CHEBI:142491"/>
        <dbReference type="EC" id="1.14.14.1"/>
    </reaction>
</comment>
<keyword evidence="7 13" id="KW-0274">FAD</keyword>
<dbReference type="Pfam" id="PF00175">
    <property type="entry name" value="NAD_binding_1"/>
    <property type="match status" value="1"/>
</dbReference>
<dbReference type="EC" id="1.14.14.1" evidence="13"/>
<dbReference type="PANTHER" id="PTHR19384:SF17">
    <property type="entry name" value="NADPH--CYTOCHROME P450 REDUCTASE"/>
    <property type="match status" value="1"/>
</dbReference>
<evidence type="ECO:0000256" key="6">
    <source>
        <dbReference type="ARBA" id="ARBA00022723"/>
    </source>
</evidence>
<dbReference type="PROSITE" id="PS00086">
    <property type="entry name" value="CYTOCHROME_P450"/>
    <property type="match status" value="1"/>
</dbReference>
<dbReference type="Pfam" id="PF00258">
    <property type="entry name" value="Flavodoxin_1"/>
    <property type="match status" value="1"/>
</dbReference>
<dbReference type="EC" id="1.6.2.4" evidence="13"/>
<feature type="domain" description="FAD-binding FR-type" evidence="15">
    <location>
        <begin position="665"/>
        <end position="897"/>
    </location>
</feature>
<dbReference type="InterPro" id="IPR023173">
    <property type="entry name" value="NADPH_Cyt_P450_Rdtase_alpha"/>
</dbReference>
<evidence type="ECO:0000256" key="9">
    <source>
        <dbReference type="ARBA" id="ARBA00023002"/>
    </source>
</evidence>
<dbReference type="Gene3D" id="3.40.50.360">
    <property type="match status" value="1"/>
</dbReference>
<keyword evidence="3 13" id="KW-0349">Heme</keyword>
<dbReference type="Pfam" id="PF00067">
    <property type="entry name" value="p450"/>
    <property type="match status" value="1"/>
</dbReference>
<dbReference type="Gene3D" id="1.20.990.10">
    <property type="entry name" value="NADPH-cytochrome p450 Reductase, Chain A, domain 3"/>
    <property type="match status" value="1"/>
</dbReference>
<keyword evidence="5 13" id="KW-0288">FMN</keyword>
<keyword evidence="10 13" id="KW-0408">Iron</keyword>
<comment type="cofactor">
    <cofactor evidence="13">
        <name>heme</name>
        <dbReference type="ChEBI" id="CHEBI:30413"/>
    </cofactor>
</comment>
<evidence type="ECO:0000256" key="13">
    <source>
        <dbReference type="PIRNR" id="PIRNR000209"/>
    </source>
</evidence>
<evidence type="ECO:0000259" key="15">
    <source>
        <dbReference type="PROSITE" id="PS51384"/>
    </source>
</evidence>
<dbReference type="InterPro" id="IPR017938">
    <property type="entry name" value="Riboflavin_synthase-like_b-brl"/>
</dbReference>
<evidence type="ECO:0000256" key="12">
    <source>
        <dbReference type="ARBA" id="ARBA00049342"/>
    </source>
</evidence>
<dbReference type="PROSITE" id="PS50902">
    <property type="entry name" value="FLAVODOXIN_LIKE"/>
    <property type="match status" value="1"/>
</dbReference>
<keyword evidence="13" id="KW-0249">Electron transport</keyword>
<comment type="similarity">
    <text evidence="1 13">In the N-terminal section; belongs to the cytochrome P450 family.</text>
</comment>
<dbReference type="SUPFAM" id="SSF48264">
    <property type="entry name" value="Cytochrome P450"/>
    <property type="match status" value="1"/>
</dbReference>
<dbReference type="Proteomes" id="UP001501598">
    <property type="component" value="Unassembled WGS sequence"/>
</dbReference>
<dbReference type="CDD" id="cd11068">
    <property type="entry name" value="CYP120A1"/>
    <property type="match status" value="1"/>
</dbReference>
<comment type="cofactor">
    <cofactor evidence="13">
        <name>FAD</name>
        <dbReference type="ChEBI" id="CHEBI:57692"/>
    </cofactor>
    <cofactor evidence="13">
        <name>FMN</name>
        <dbReference type="ChEBI" id="CHEBI:58210"/>
    </cofactor>
</comment>
<dbReference type="RefSeq" id="WP_345412460.1">
    <property type="nucleotide sequence ID" value="NZ_BAABGT010000012.1"/>
</dbReference>
<accession>A0ABP8RFI1</accession>
<dbReference type="PROSITE" id="PS51384">
    <property type="entry name" value="FAD_FR"/>
    <property type="match status" value="1"/>
</dbReference>
<evidence type="ECO:0000259" key="14">
    <source>
        <dbReference type="PROSITE" id="PS50902"/>
    </source>
</evidence>
<dbReference type="SUPFAM" id="SSF63380">
    <property type="entry name" value="Riboflavin synthase domain-like"/>
    <property type="match status" value="1"/>
</dbReference>
<evidence type="ECO:0000256" key="5">
    <source>
        <dbReference type="ARBA" id="ARBA00022643"/>
    </source>
</evidence>
<evidence type="ECO:0000256" key="3">
    <source>
        <dbReference type="ARBA" id="ARBA00022617"/>
    </source>
</evidence>
<dbReference type="Gene3D" id="2.40.30.10">
    <property type="entry name" value="Translation factors"/>
    <property type="match status" value="2"/>
</dbReference>
<keyword evidence="4 13" id="KW-0285">Flavoprotein</keyword>
<evidence type="ECO:0000256" key="4">
    <source>
        <dbReference type="ARBA" id="ARBA00022630"/>
    </source>
</evidence>
<dbReference type="InterPro" id="IPR017927">
    <property type="entry name" value="FAD-bd_FR_type"/>
</dbReference>
<dbReference type="InterPro" id="IPR029039">
    <property type="entry name" value="Flavoprotein-like_sf"/>
</dbReference>
<evidence type="ECO:0000256" key="8">
    <source>
        <dbReference type="ARBA" id="ARBA00022857"/>
    </source>
</evidence>
<protein>
    <recommendedName>
        <fullName evidence="13">Bifunctional cytochrome P450/NADPH--P450 reductase</fullName>
    </recommendedName>
    <domain>
        <recommendedName>
            <fullName evidence="13">Cytochrome P450</fullName>
            <ecNumber evidence="13">1.14.14.1</ecNumber>
        </recommendedName>
    </domain>
    <domain>
        <recommendedName>
            <fullName evidence="13">NADPH--cytochrome P450 reductase</fullName>
            <ecNumber evidence="13">1.6.2.4</ecNumber>
        </recommendedName>
    </domain>
</protein>
<gene>
    <name evidence="16" type="primary">cypD</name>
    <name evidence="16" type="ORF">GCM10023175_06390</name>
</gene>
<dbReference type="InterPro" id="IPR036396">
    <property type="entry name" value="Cyt_P450_sf"/>
</dbReference>
<dbReference type="Pfam" id="PF00667">
    <property type="entry name" value="FAD_binding_1"/>
    <property type="match status" value="1"/>
</dbReference>
<comment type="caution">
    <text evidence="16">The sequence shown here is derived from an EMBL/GenBank/DDBJ whole genome shotgun (WGS) entry which is preliminary data.</text>
</comment>
<dbReference type="PRINTS" id="PR00371">
    <property type="entry name" value="FPNCR"/>
</dbReference>
<dbReference type="InterPro" id="IPR008254">
    <property type="entry name" value="Flavodoxin/NO_synth"/>
</dbReference>
<dbReference type="PRINTS" id="PR00369">
    <property type="entry name" value="FLAVODOXIN"/>
</dbReference>
<dbReference type="PANTHER" id="PTHR19384">
    <property type="entry name" value="NITRIC OXIDE SYNTHASE-RELATED"/>
    <property type="match status" value="1"/>
</dbReference>
<dbReference type="CDD" id="cd06206">
    <property type="entry name" value="bifunctional_CYPOR"/>
    <property type="match status" value="1"/>
</dbReference>
<proteinExistence type="inferred from homology"/>
<keyword evidence="9 13" id="KW-0560">Oxidoreductase</keyword>
<reference evidence="17" key="1">
    <citation type="journal article" date="2019" name="Int. J. Syst. Evol. Microbiol.">
        <title>The Global Catalogue of Microorganisms (GCM) 10K type strain sequencing project: providing services to taxonomists for standard genome sequencing and annotation.</title>
        <authorList>
            <consortium name="The Broad Institute Genomics Platform"/>
            <consortium name="The Broad Institute Genome Sequencing Center for Infectious Disease"/>
            <person name="Wu L."/>
            <person name="Ma J."/>
        </authorList>
    </citation>
    <scope>NUCLEOTIDE SEQUENCE [LARGE SCALE GENOMIC DNA]</scope>
    <source>
        <strain evidence="17">JCM 17906</strain>
    </source>
</reference>
<dbReference type="Gene3D" id="1.10.630.10">
    <property type="entry name" value="Cytochrome P450"/>
    <property type="match status" value="1"/>
</dbReference>
<evidence type="ECO:0000256" key="7">
    <source>
        <dbReference type="ARBA" id="ARBA00022827"/>
    </source>
</evidence>
<dbReference type="PIRSF" id="PIRSF000209">
    <property type="entry name" value="Bifunctional_P450_P450R"/>
    <property type="match status" value="1"/>
</dbReference>
<keyword evidence="17" id="KW-1185">Reference proteome</keyword>
<evidence type="ECO:0000256" key="2">
    <source>
        <dbReference type="ARBA" id="ARBA00022448"/>
    </source>
</evidence>
<organism evidence="16 17">
    <name type="scientific">Pseudonocardia xishanensis</name>
    <dbReference type="NCBI Taxonomy" id="630995"/>
    <lineage>
        <taxon>Bacteria</taxon>
        <taxon>Bacillati</taxon>
        <taxon>Actinomycetota</taxon>
        <taxon>Actinomycetes</taxon>
        <taxon>Pseudonocardiales</taxon>
        <taxon>Pseudonocardiaceae</taxon>
        <taxon>Pseudonocardia</taxon>
    </lineage>
</organism>
<name>A0ABP8RFI1_9PSEU</name>
<dbReference type="InterPro" id="IPR001433">
    <property type="entry name" value="OxRdtase_FAD/NAD-bd"/>
</dbReference>
<dbReference type="InterPro" id="IPR023206">
    <property type="entry name" value="Bifunctional_P450_P450_red"/>
</dbReference>
<dbReference type="SUPFAM" id="SSF52343">
    <property type="entry name" value="Ferredoxin reductase-like, C-terminal NADP-linked domain"/>
    <property type="match status" value="1"/>
</dbReference>
<dbReference type="InterPro" id="IPR003097">
    <property type="entry name" value="CysJ-like_FAD-binding"/>
</dbReference>
<dbReference type="Gene3D" id="3.40.50.80">
    <property type="entry name" value="Nucleotide-binding domain of ferredoxin-NADP reductase (FNR) module"/>
    <property type="match status" value="1"/>
</dbReference>
<dbReference type="EMBL" id="BAABGT010000012">
    <property type="protein sequence ID" value="GAA4537605.1"/>
    <property type="molecule type" value="Genomic_DNA"/>
</dbReference>
<sequence length="1046" mass="113446">MSLDQVPGPRGLPLLGNITDIDAHDPIGGLMRLAEQYGPLFRLTLPQGTRLVVSSAELVAQVCDDDLWDKHVGGGLSNVGAGAGLFTAETTDPLWARAHQILLSPFSLPSMRDYQPKMIDVANQLTDKWSRVNPGEEVDVPADMTRLTLDTIALCGFGYRFNSFYRETPHPFVDAMVRVLNEAQTRARQPRIATRLRIRAQRQAEEDLAFMNGLVDGLIAERRAALSEGADADTTDLLGRMLTGTDREGRSLPDDNIRSQCITFLIAGHETTSGLLSFAIYYLLKDPAAMERARAEVDAVLGDDAEPTFDQVLRLTYVRQVLDEALRLWPTAPAFTRHALVDTTLGGYDVPAGTQASVLIPALHRDPAAWGPDADRFDPEHMSAERVAALPPHAYKPFGTGARACIGRQFALQEAVIVLAMVLQRFELVDHRDYRLHTTMTLTVKPDDFHIRVRPRARTLRRAEPTVDAARPQAAAAPTVARHGTPLAVLFGSNLGTAEALATTLAAEATDRGFAVTLGALDDHVPDDGNDLPAATIVVSSSYNGTPPDNAAAFCRWISGDVHTDTAFTVFGCGSTEWASTYQAVPQLLDARLAACGGRRVHPRGEADARGDADAAYREWHARLWAAFAEALDLPAEVGGELDTGPRLAVTLTNRQTANPVILSYRARAARVRVNRELLPDGNGKPAERSTRHVEVALPEGVGYRAGDHLGVLPRNGIDRIRRVIARFGLDAGQYLTIIPTGSGFTHLPIDEPAPLLGVLGSCVELQDTATRADVEAMARHLPEDRRAELEALDHASDIVAPNRSLLDLLEEFPECTLPFAEFLDRLPPLRPRYYSISSSPLVEAGVATLTAGVLRGPARSGSGTFTGVCSGHLAGLPEEGTAFVFVREPSIPFRPPADPQVPMIMIGAGTGLAPFRGFLQDRAAQQGPVARSLLLVGCRGPEDLLYGDELAAWSDIVDVEYAYSRVGDRRYVQDALRDRADTVWELLQRDAVVFVCGNAATMAPAVRSALQEVFRARTGTGEADARAWLSGLRSADRFLEDIWGG</sequence>
<dbReference type="InterPro" id="IPR001094">
    <property type="entry name" value="Flavdoxin-like"/>
</dbReference>
<dbReference type="SUPFAM" id="SSF52218">
    <property type="entry name" value="Flavoproteins"/>
    <property type="match status" value="1"/>
</dbReference>
<evidence type="ECO:0000256" key="1">
    <source>
        <dbReference type="ARBA" id="ARBA00010018"/>
    </source>
</evidence>
<dbReference type="InterPro" id="IPR001128">
    <property type="entry name" value="Cyt_P450"/>
</dbReference>
<keyword evidence="8 13" id="KW-0521">NADP</keyword>
<keyword evidence="11 13" id="KW-0503">Monooxygenase</keyword>
<keyword evidence="6 13" id="KW-0479">Metal-binding</keyword>
<comment type="catalytic activity">
    <reaction evidence="12 13">
        <text>2 oxidized [cytochrome P450] + NADPH = 2 reduced [cytochrome P450] + NADP(+) + H(+)</text>
        <dbReference type="Rhea" id="RHEA:24040"/>
        <dbReference type="Rhea" id="RHEA-COMP:14627"/>
        <dbReference type="Rhea" id="RHEA-COMP:14628"/>
        <dbReference type="ChEBI" id="CHEBI:15378"/>
        <dbReference type="ChEBI" id="CHEBI:55376"/>
        <dbReference type="ChEBI" id="CHEBI:57783"/>
        <dbReference type="ChEBI" id="CHEBI:58349"/>
        <dbReference type="ChEBI" id="CHEBI:60344"/>
        <dbReference type="EC" id="1.6.2.4"/>
    </reaction>
</comment>
<keyword evidence="2 13" id="KW-0813">Transport</keyword>
<dbReference type="InterPro" id="IPR001709">
    <property type="entry name" value="Flavoprot_Pyr_Nucl_cyt_Rdtase"/>
</dbReference>
<dbReference type="InterPro" id="IPR039261">
    <property type="entry name" value="FNR_nucleotide-bd"/>
</dbReference>
<evidence type="ECO:0000313" key="16">
    <source>
        <dbReference type="EMBL" id="GAA4537605.1"/>
    </source>
</evidence>
<dbReference type="InterPro" id="IPR017972">
    <property type="entry name" value="Cyt_P450_CS"/>
</dbReference>
<evidence type="ECO:0000256" key="11">
    <source>
        <dbReference type="ARBA" id="ARBA00023033"/>
    </source>
</evidence>
<feature type="domain" description="Flavodoxin-like" evidence="14">
    <location>
        <begin position="487"/>
        <end position="625"/>
    </location>
</feature>
<evidence type="ECO:0000256" key="10">
    <source>
        <dbReference type="ARBA" id="ARBA00023004"/>
    </source>
</evidence>
<evidence type="ECO:0000313" key="17">
    <source>
        <dbReference type="Proteomes" id="UP001501598"/>
    </source>
</evidence>